<feature type="domain" description="HTH cro/C1-type" evidence="1">
    <location>
        <begin position="16"/>
        <end position="58"/>
    </location>
</feature>
<dbReference type="EMBL" id="CP003388">
    <property type="protein sequence ID" value="AFD55126.1"/>
    <property type="molecule type" value="Genomic_DNA"/>
</dbReference>
<dbReference type="GeneID" id="93719017"/>
<dbReference type="Pfam" id="PF01381">
    <property type="entry name" value="HTH_3"/>
    <property type="match status" value="1"/>
</dbReference>
<dbReference type="PROSITE" id="PS50943">
    <property type="entry name" value="HTH_CROC1"/>
    <property type="match status" value="1"/>
</dbReference>
<proteinExistence type="predicted"/>
<organism evidence="2 3">
    <name type="scientific">Riemerella anatipestifer (strain ATCC 11845 / DSM 15868 / JCM 9532 / NCTC 11014)</name>
    <dbReference type="NCBI Taxonomy" id="693978"/>
    <lineage>
        <taxon>Bacteria</taxon>
        <taxon>Pseudomonadati</taxon>
        <taxon>Bacteroidota</taxon>
        <taxon>Flavobacteriia</taxon>
        <taxon>Flavobacteriales</taxon>
        <taxon>Weeksellaceae</taxon>
        <taxon>Riemerella</taxon>
    </lineage>
</organism>
<dbReference type="InterPro" id="IPR010982">
    <property type="entry name" value="Lambda_DNA-bd_dom_sf"/>
</dbReference>
<dbReference type="KEGG" id="rai:RA0C_0110"/>
<dbReference type="HOGENOM" id="CLU_2938838_0_0_10"/>
<dbReference type="GO" id="GO:0003677">
    <property type="term" value="F:DNA binding"/>
    <property type="evidence" value="ECO:0007669"/>
    <property type="project" value="InterPro"/>
</dbReference>
<dbReference type="InterPro" id="IPR001387">
    <property type="entry name" value="Cro/C1-type_HTH"/>
</dbReference>
<reference evidence="2 3" key="1">
    <citation type="journal article" date="2012" name="J. Bacteriol.">
        <title>Complete genome sequence of Riemerella anatipestifer reference strain.</title>
        <authorList>
            <person name="Wang X."/>
            <person name="Zhu D."/>
            <person name="Wang M."/>
            <person name="Cheng A."/>
            <person name="Jia R."/>
            <person name="Zhou Y."/>
            <person name="Chen Z."/>
            <person name="Luo Q."/>
            <person name="Liu F."/>
            <person name="Wang Y."/>
            <person name="Chen X.Y."/>
        </authorList>
    </citation>
    <scope>NUCLEOTIDE SEQUENCE [LARGE SCALE GENOMIC DNA]</scope>
    <source>
        <strain evidence="3">DSM 15868</strain>
    </source>
</reference>
<name>E4TE54_RIEAD</name>
<evidence type="ECO:0000313" key="2">
    <source>
        <dbReference type="EMBL" id="AFD55126.1"/>
    </source>
</evidence>
<dbReference type="PATRIC" id="fig|693978.17.peg.115"/>
<gene>
    <name evidence="2" type="ORF">RA0C_0110</name>
</gene>
<sequence>MNEVEKLILISRKSAKELAPILNTSETQISRYKKGKTEITVALLKKWCEILQIDIKKLFN</sequence>
<dbReference type="SUPFAM" id="SSF47413">
    <property type="entry name" value="lambda repressor-like DNA-binding domains"/>
    <property type="match status" value="1"/>
</dbReference>
<accession>E4TE54</accession>
<dbReference type="CDD" id="cd00093">
    <property type="entry name" value="HTH_XRE"/>
    <property type="match status" value="1"/>
</dbReference>
<dbReference type="SMART" id="SM00530">
    <property type="entry name" value="HTH_XRE"/>
    <property type="match status" value="1"/>
</dbReference>
<evidence type="ECO:0000259" key="1">
    <source>
        <dbReference type="PROSITE" id="PS50943"/>
    </source>
</evidence>
<dbReference type="Gene3D" id="1.10.260.40">
    <property type="entry name" value="lambda repressor-like DNA-binding domains"/>
    <property type="match status" value="1"/>
</dbReference>
<dbReference type="RefSeq" id="WP_004917808.1">
    <property type="nucleotide sequence ID" value="NC_014738.1"/>
</dbReference>
<protein>
    <submittedName>
        <fullName evidence="2">Helix-turn-helix domain protein</fullName>
    </submittedName>
</protein>
<evidence type="ECO:0000313" key="3">
    <source>
        <dbReference type="Proteomes" id="UP000010093"/>
    </source>
</evidence>
<dbReference type="KEGG" id="ran:Riean_1910"/>
<dbReference type="Proteomes" id="UP000010093">
    <property type="component" value="Chromosome"/>
</dbReference>
<dbReference type="AlphaFoldDB" id="E4TE54"/>